<dbReference type="Proteomes" id="UP000239757">
    <property type="component" value="Unassembled WGS sequence"/>
</dbReference>
<gene>
    <name evidence="2" type="ORF">GOBAR_AA06913</name>
</gene>
<proteinExistence type="predicted"/>
<dbReference type="AlphaFoldDB" id="A0A2P5YDI1"/>
<name>A0A2P5YDI1_GOSBA</name>
<organism evidence="2 3">
    <name type="scientific">Gossypium barbadense</name>
    <name type="common">Sea Island cotton</name>
    <name type="synonym">Hibiscus barbadensis</name>
    <dbReference type="NCBI Taxonomy" id="3634"/>
    <lineage>
        <taxon>Eukaryota</taxon>
        <taxon>Viridiplantae</taxon>
        <taxon>Streptophyta</taxon>
        <taxon>Embryophyta</taxon>
        <taxon>Tracheophyta</taxon>
        <taxon>Spermatophyta</taxon>
        <taxon>Magnoliopsida</taxon>
        <taxon>eudicotyledons</taxon>
        <taxon>Gunneridae</taxon>
        <taxon>Pentapetalae</taxon>
        <taxon>rosids</taxon>
        <taxon>malvids</taxon>
        <taxon>Malvales</taxon>
        <taxon>Malvaceae</taxon>
        <taxon>Malvoideae</taxon>
        <taxon>Gossypium</taxon>
    </lineage>
</organism>
<evidence type="ECO:0000313" key="3">
    <source>
        <dbReference type="Proteomes" id="UP000239757"/>
    </source>
</evidence>
<feature type="region of interest" description="Disordered" evidence="1">
    <location>
        <begin position="1"/>
        <end position="25"/>
    </location>
</feature>
<sequence>MTFFYNHHEISSGSGESGPLHGNVREGPEQVQKWSDIDQLWQISFLCPRVINLYMFLLVTRLSYMWLPEKLEDVRLLLDQRSEIETLRSYLASDRKCWTIVRESSASRIYYHQRQEVGKFGRRGNVDSHNSVGKDAVARWATDVLRILHPHANVDVEPHVGTNADIFIANNDDTNADTHRVADARFNVDGAMLGTYSGHNDEDEEVYRLVPLVAPLVEPLVVHPI</sequence>
<protein>
    <submittedName>
        <fullName evidence="2">Uncharacterized protein</fullName>
    </submittedName>
</protein>
<feature type="compositionally biased region" description="Basic and acidic residues" evidence="1">
    <location>
        <begin position="1"/>
        <end position="10"/>
    </location>
</feature>
<accession>A0A2P5YDI1</accession>
<reference evidence="2 3" key="1">
    <citation type="submission" date="2015-01" db="EMBL/GenBank/DDBJ databases">
        <title>Genome of allotetraploid Gossypium barbadense reveals genomic plasticity and fiber elongation in cotton evolution.</title>
        <authorList>
            <person name="Chen X."/>
            <person name="Liu X."/>
            <person name="Zhao B."/>
            <person name="Zheng H."/>
            <person name="Hu Y."/>
            <person name="Lu G."/>
            <person name="Yang C."/>
            <person name="Chen J."/>
            <person name="Shan C."/>
            <person name="Zhang L."/>
            <person name="Zhou Y."/>
            <person name="Wang L."/>
            <person name="Guo W."/>
            <person name="Bai Y."/>
            <person name="Ruan J."/>
            <person name="Shangguan X."/>
            <person name="Mao Y."/>
            <person name="Jiang J."/>
            <person name="Zhu Y."/>
            <person name="Lei J."/>
            <person name="Kang H."/>
            <person name="Chen S."/>
            <person name="He X."/>
            <person name="Wang R."/>
            <person name="Wang Y."/>
            <person name="Chen J."/>
            <person name="Wang L."/>
            <person name="Yu S."/>
            <person name="Wang B."/>
            <person name="Wei J."/>
            <person name="Song S."/>
            <person name="Lu X."/>
            <person name="Gao Z."/>
            <person name="Gu W."/>
            <person name="Deng X."/>
            <person name="Ma D."/>
            <person name="Wang S."/>
            <person name="Liang W."/>
            <person name="Fang L."/>
            <person name="Cai C."/>
            <person name="Zhu X."/>
            <person name="Zhou B."/>
            <person name="Zhang Y."/>
            <person name="Chen Z."/>
            <person name="Xu S."/>
            <person name="Zhu R."/>
            <person name="Wang S."/>
            <person name="Zhang T."/>
            <person name="Zhao G."/>
        </authorList>
    </citation>
    <scope>NUCLEOTIDE SEQUENCE [LARGE SCALE GENOMIC DNA]</scope>
    <source>
        <strain evidence="3">cv. Xinhai21</strain>
        <tissue evidence="2">Leaf</tissue>
    </source>
</reference>
<evidence type="ECO:0000313" key="2">
    <source>
        <dbReference type="EMBL" id="PPS13658.1"/>
    </source>
</evidence>
<evidence type="ECO:0000256" key="1">
    <source>
        <dbReference type="SAM" id="MobiDB-lite"/>
    </source>
</evidence>
<dbReference type="EMBL" id="KZ663322">
    <property type="protein sequence ID" value="PPS13658.1"/>
    <property type="molecule type" value="Genomic_DNA"/>
</dbReference>